<dbReference type="EMBL" id="JAINUG010000037">
    <property type="protein sequence ID" value="KAJ8407776.1"/>
    <property type="molecule type" value="Genomic_DNA"/>
</dbReference>
<dbReference type="PROSITE" id="PS50835">
    <property type="entry name" value="IG_LIKE"/>
    <property type="match status" value="3"/>
</dbReference>
<organism evidence="23 24">
    <name type="scientific">Aldrovandia affinis</name>
    <dbReference type="NCBI Taxonomy" id="143900"/>
    <lineage>
        <taxon>Eukaryota</taxon>
        <taxon>Metazoa</taxon>
        <taxon>Chordata</taxon>
        <taxon>Craniata</taxon>
        <taxon>Vertebrata</taxon>
        <taxon>Euteleostomi</taxon>
        <taxon>Actinopterygii</taxon>
        <taxon>Neopterygii</taxon>
        <taxon>Teleostei</taxon>
        <taxon>Notacanthiformes</taxon>
        <taxon>Halosauridae</taxon>
        <taxon>Aldrovandia</taxon>
    </lineage>
</organism>
<keyword evidence="12" id="KW-0325">Glycoprotein</keyword>
<keyword evidence="9" id="KW-0770">Synapse</keyword>
<sequence length="406" mass="45798">MIPGPSNDRRPRMVPRSVMLVVFLFGLLMLHVVSAQNAGFVKSPMSETKLTGDTFELYCDVIGNPTPEIQWWYAEINRADSFKQLWDGARKRRVSISTAYGNNGVSVLGITRLTLEDSGTYECRASNDPRRNDLRQNPAITWIRAQATISVLQKPKIDSSDHLVLSSESHKPPIILQCNLTSAPNEHRESFWMKNGEEIVGSRGILKNTEYKLKKPRADDSGEYLCVYTFDLAPPANATIEVKAAPDITGHKRSENKNEGQTAMLYCKSVGYPHPTWTWRKVDRDIPVEIDNSTGRFFISNKDNYTELSILNLDINLDPGEYQCNATNIIGNASLSSILRVRSYLAPLWPFLGVLAEIITLVVIIVVYEKRKKTDEEPEDDEPAGPMKTNSTNNHKDKNLRQRNTN</sequence>
<dbReference type="GO" id="GO:0014069">
    <property type="term" value="C:postsynaptic density"/>
    <property type="evidence" value="ECO:0007669"/>
    <property type="project" value="UniProtKB-SubCell"/>
</dbReference>
<evidence type="ECO:0000256" key="12">
    <source>
        <dbReference type="ARBA" id="ARBA00023180"/>
    </source>
</evidence>
<dbReference type="GO" id="GO:0050804">
    <property type="term" value="P:modulation of chemical synaptic transmission"/>
    <property type="evidence" value="ECO:0007669"/>
    <property type="project" value="UniProtKB-ARBA"/>
</dbReference>
<comment type="subunit">
    <text evidence="16">Interacts with ATP2B1; this interaction stabilizes ATP2B1 and increases ATPase activity; this interaction controls T cell calcium homeostasis following T cell activation. Interacts with XKR8; promoting its localization at the cell membrane.</text>
</comment>
<dbReference type="InterPro" id="IPR036179">
    <property type="entry name" value="Ig-like_dom_sf"/>
</dbReference>
<dbReference type="GO" id="GO:0007156">
    <property type="term" value="P:homophilic cell adhesion via plasma membrane adhesion molecules"/>
    <property type="evidence" value="ECO:0007669"/>
    <property type="project" value="TreeGrafter"/>
</dbReference>
<dbReference type="FunFam" id="2.60.40.10:FF:000387">
    <property type="entry name" value="Neuroplastin b"/>
    <property type="match status" value="1"/>
</dbReference>
<feature type="region of interest" description="Disordered" evidence="19">
    <location>
        <begin position="372"/>
        <end position="406"/>
    </location>
</feature>
<dbReference type="GO" id="GO:0060255">
    <property type="term" value="P:regulation of macromolecule metabolic process"/>
    <property type="evidence" value="ECO:0007669"/>
    <property type="project" value="UniProtKB-ARBA"/>
</dbReference>
<keyword evidence="11" id="KW-1015">Disulfide bond</keyword>
<feature type="signal peptide" evidence="21">
    <location>
        <begin position="1"/>
        <end position="35"/>
    </location>
</feature>
<dbReference type="FunFam" id="2.60.40.10:FF:000291">
    <property type="entry name" value="Neuroplastin b"/>
    <property type="match status" value="1"/>
</dbReference>
<dbReference type="Gene3D" id="2.60.40.10">
    <property type="entry name" value="Immunoglobulins"/>
    <property type="match status" value="3"/>
</dbReference>
<evidence type="ECO:0000256" key="2">
    <source>
        <dbReference type="ARBA" id="ARBA00022475"/>
    </source>
</evidence>
<evidence type="ECO:0000256" key="13">
    <source>
        <dbReference type="ARBA" id="ARBA00023319"/>
    </source>
</evidence>
<dbReference type="Proteomes" id="UP001221898">
    <property type="component" value="Unassembled WGS sequence"/>
</dbReference>
<evidence type="ECO:0000313" key="23">
    <source>
        <dbReference type="EMBL" id="KAJ8407776.1"/>
    </source>
</evidence>
<evidence type="ECO:0000256" key="6">
    <source>
        <dbReference type="ARBA" id="ARBA00022889"/>
    </source>
</evidence>
<keyword evidence="5" id="KW-0677">Repeat</keyword>
<dbReference type="PANTHER" id="PTHR10075:SF108">
    <property type="entry name" value="NEUROPLASTIN"/>
    <property type="match status" value="1"/>
</dbReference>
<dbReference type="GO" id="GO:0005886">
    <property type="term" value="C:plasma membrane"/>
    <property type="evidence" value="ECO:0007669"/>
    <property type="project" value="UniProtKB-SubCell"/>
</dbReference>
<keyword evidence="10 20" id="KW-0472">Membrane</keyword>
<reference evidence="23" key="1">
    <citation type="journal article" date="2023" name="Science">
        <title>Genome structures resolve the early diversification of teleost fishes.</title>
        <authorList>
            <person name="Parey E."/>
            <person name="Louis A."/>
            <person name="Montfort J."/>
            <person name="Bouchez O."/>
            <person name="Roques C."/>
            <person name="Iampietro C."/>
            <person name="Lluch J."/>
            <person name="Castinel A."/>
            <person name="Donnadieu C."/>
            <person name="Desvignes T."/>
            <person name="Floi Bucao C."/>
            <person name="Jouanno E."/>
            <person name="Wen M."/>
            <person name="Mejri S."/>
            <person name="Dirks R."/>
            <person name="Jansen H."/>
            <person name="Henkel C."/>
            <person name="Chen W.J."/>
            <person name="Zahm M."/>
            <person name="Cabau C."/>
            <person name="Klopp C."/>
            <person name="Thompson A.W."/>
            <person name="Robinson-Rechavi M."/>
            <person name="Braasch I."/>
            <person name="Lecointre G."/>
            <person name="Bobe J."/>
            <person name="Postlethwait J.H."/>
            <person name="Berthelot C."/>
            <person name="Roest Crollius H."/>
            <person name="Guiguen Y."/>
        </authorList>
    </citation>
    <scope>NUCLEOTIDE SEQUENCE</scope>
    <source>
        <strain evidence="23">NC1722</strain>
    </source>
</reference>
<gene>
    <name evidence="23" type="ORF">AAFF_G00268200</name>
</gene>
<keyword evidence="4 21" id="KW-0732">Signal</keyword>
<dbReference type="SUPFAM" id="SSF48726">
    <property type="entry name" value="Immunoglobulin"/>
    <property type="match status" value="3"/>
</dbReference>
<evidence type="ECO:0000256" key="15">
    <source>
        <dbReference type="ARBA" id="ARBA00058598"/>
    </source>
</evidence>
<dbReference type="GO" id="GO:0070593">
    <property type="term" value="P:dendrite self-avoidance"/>
    <property type="evidence" value="ECO:0007669"/>
    <property type="project" value="TreeGrafter"/>
</dbReference>
<keyword evidence="13" id="KW-0393">Immunoglobulin domain</keyword>
<dbReference type="PRINTS" id="PR01856">
    <property type="entry name" value="BASIGIN"/>
</dbReference>
<evidence type="ECO:0000256" key="14">
    <source>
        <dbReference type="ARBA" id="ARBA00034105"/>
    </source>
</evidence>
<evidence type="ECO:0000256" key="21">
    <source>
        <dbReference type="SAM" id="SignalP"/>
    </source>
</evidence>
<dbReference type="GO" id="GO:0007411">
    <property type="term" value="P:axon guidance"/>
    <property type="evidence" value="ECO:0007669"/>
    <property type="project" value="TreeGrafter"/>
</dbReference>
<protein>
    <recommendedName>
        <fullName evidence="17">Neuroplastin</fullName>
    </recommendedName>
    <alternativeName>
        <fullName evidence="18">Stromal cell-derived receptor 1</fullName>
    </alternativeName>
</protein>
<evidence type="ECO:0000256" key="17">
    <source>
        <dbReference type="ARBA" id="ARBA00069991"/>
    </source>
</evidence>
<dbReference type="InterPro" id="IPR003599">
    <property type="entry name" value="Ig_sub"/>
</dbReference>
<feature type="domain" description="Ig-like" evidence="22">
    <location>
        <begin position="15"/>
        <end position="141"/>
    </location>
</feature>
<evidence type="ECO:0000259" key="22">
    <source>
        <dbReference type="PROSITE" id="PS50835"/>
    </source>
</evidence>
<dbReference type="GO" id="GO:0030425">
    <property type="term" value="C:dendrite"/>
    <property type="evidence" value="ECO:0007669"/>
    <property type="project" value="UniProtKB-ARBA"/>
</dbReference>
<dbReference type="GO" id="GO:0030424">
    <property type="term" value="C:axon"/>
    <property type="evidence" value="ECO:0007669"/>
    <property type="project" value="TreeGrafter"/>
</dbReference>
<dbReference type="FunFam" id="2.60.40.10:FF:000385">
    <property type="entry name" value="Neuroplastin a"/>
    <property type="match status" value="1"/>
</dbReference>
<dbReference type="InterPro" id="IPR007110">
    <property type="entry name" value="Ig-like_dom"/>
</dbReference>
<comment type="caution">
    <text evidence="23">The sequence shown here is derived from an EMBL/GenBank/DDBJ whole genome shotgun (WGS) entry which is preliminary data.</text>
</comment>
<keyword evidence="24" id="KW-1185">Reference proteome</keyword>
<comment type="function">
    <text evidence="15">Probable homophilic and heterophilic cell adhesion molecule involved in long term potentiation at hippocampal excitatory synapses through activation of p38MAPK. May also regulate neurite outgrowth by activating the FGFR1 signaling pathway. May play a role in synaptic plasticity. Also acts as a chaperone for ATP2B1; stabilizes ATP2B1 and increases its ATPase activity. Promotes localization of XKR8 at the cell membrane.</text>
</comment>
<evidence type="ECO:0000256" key="16">
    <source>
        <dbReference type="ARBA" id="ARBA00062520"/>
    </source>
</evidence>
<dbReference type="PIRSF" id="PIRSF000615">
    <property type="entry name" value="TyrPK_CSF1-R"/>
    <property type="match status" value="1"/>
</dbReference>
<proteinExistence type="predicted"/>
<feature type="transmembrane region" description="Helical" evidence="20">
    <location>
        <begin position="348"/>
        <end position="368"/>
    </location>
</feature>
<dbReference type="AlphaFoldDB" id="A0AAD7SSD4"/>
<evidence type="ECO:0000256" key="10">
    <source>
        <dbReference type="ARBA" id="ARBA00023136"/>
    </source>
</evidence>
<accession>A0AAD7SSD4</accession>
<evidence type="ECO:0000256" key="11">
    <source>
        <dbReference type="ARBA" id="ARBA00023157"/>
    </source>
</evidence>
<name>A0AAD7SSD4_9TELE</name>
<dbReference type="Pfam" id="PF13927">
    <property type="entry name" value="Ig_3"/>
    <property type="match status" value="2"/>
</dbReference>
<evidence type="ECO:0000256" key="1">
    <source>
        <dbReference type="ARBA" id="ARBA00004251"/>
    </source>
</evidence>
<feature type="chain" id="PRO_5042212189" description="Neuroplastin" evidence="21">
    <location>
        <begin position="36"/>
        <end position="406"/>
    </location>
</feature>
<evidence type="ECO:0000256" key="9">
    <source>
        <dbReference type="ARBA" id="ARBA00023018"/>
    </source>
</evidence>
<dbReference type="InterPro" id="IPR013783">
    <property type="entry name" value="Ig-like_fold"/>
</dbReference>
<dbReference type="SMART" id="SM00408">
    <property type="entry name" value="IGc2"/>
    <property type="match status" value="2"/>
</dbReference>
<comment type="subcellular location">
    <subcellularLocation>
        <location evidence="1">Cell membrane</location>
        <topology evidence="1">Single-pass type I membrane protein</topology>
    </subcellularLocation>
    <subcellularLocation>
        <location evidence="14">Postsynaptic density</location>
    </subcellularLocation>
</comment>
<keyword evidence="7" id="KW-0524">Neurogenesis</keyword>
<dbReference type="PANTHER" id="PTHR10075">
    <property type="entry name" value="BASIGIN RELATED"/>
    <property type="match status" value="1"/>
</dbReference>
<evidence type="ECO:0000313" key="24">
    <source>
        <dbReference type="Proteomes" id="UP001221898"/>
    </source>
</evidence>
<dbReference type="GO" id="GO:0098632">
    <property type="term" value="F:cell-cell adhesion mediator activity"/>
    <property type="evidence" value="ECO:0007669"/>
    <property type="project" value="TreeGrafter"/>
</dbReference>
<keyword evidence="2" id="KW-1003">Cell membrane</keyword>
<evidence type="ECO:0000256" key="4">
    <source>
        <dbReference type="ARBA" id="ARBA00022729"/>
    </source>
</evidence>
<keyword evidence="8 20" id="KW-1133">Transmembrane helix</keyword>
<evidence type="ECO:0000256" key="7">
    <source>
        <dbReference type="ARBA" id="ARBA00022902"/>
    </source>
</evidence>
<evidence type="ECO:0000256" key="3">
    <source>
        <dbReference type="ARBA" id="ARBA00022692"/>
    </source>
</evidence>
<feature type="domain" description="Ig-like" evidence="22">
    <location>
        <begin position="246"/>
        <end position="336"/>
    </location>
</feature>
<dbReference type="GO" id="GO:0051239">
    <property type="term" value="P:regulation of multicellular organismal process"/>
    <property type="evidence" value="ECO:0007669"/>
    <property type="project" value="UniProtKB-ARBA"/>
</dbReference>
<dbReference type="SMART" id="SM00409">
    <property type="entry name" value="IG"/>
    <property type="match status" value="3"/>
</dbReference>
<evidence type="ECO:0000256" key="19">
    <source>
        <dbReference type="SAM" id="MobiDB-lite"/>
    </source>
</evidence>
<evidence type="ECO:0000256" key="5">
    <source>
        <dbReference type="ARBA" id="ARBA00022737"/>
    </source>
</evidence>
<evidence type="ECO:0000256" key="18">
    <source>
        <dbReference type="ARBA" id="ARBA00081203"/>
    </source>
</evidence>
<evidence type="ECO:0000256" key="8">
    <source>
        <dbReference type="ARBA" id="ARBA00022989"/>
    </source>
</evidence>
<evidence type="ECO:0000256" key="20">
    <source>
        <dbReference type="SAM" id="Phobius"/>
    </source>
</evidence>
<keyword evidence="6" id="KW-0130">Cell adhesion</keyword>
<keyword evidence="3 20" id="KW-0812">Transmembrane</keyword>
<feature type="domain" description="Ig-like" evidence="22">
    <location>
        <begin position="155"/>
        <end position="241"/>
    </location>
</feature>
<dbReference type="InterPro" id="IPR003598">
    <property type="entry name" value="Ig_sub2"/>
</dbReference>